<dbReference type="Gene3D" id="3.30.1180.20">
    <property type="entry name" value="Dihydroxyacetone kinase, domain 2"/>
    <property type="match status" value="1"/>
</dbReference>
<dbReference type="SUPFAM" id="SSF82549">
    <property type="entry name" value="DAK1/DegV-like"/>
    <property type="match status" value="1"/>
</dbReference>
<dbReference type="PANTHER" id="PTHR28629">
    <property type="entry name" value="TRIOKINASE/FMN CYCLASE"/>
    <property type="match status" value="1"/>
</dbReference>
<evidence type="ECO:0000256" key="4">
    <source>
        <dbReference type="ARBA" id="ARBA00022840"/>
    </source>
</evidence>
<feature type="region of interest" description="Disordered" evidence="5">
    <location>
        <begin position="329"/>
        <end position="375"/>
    </location>
</feature>
<dbReference type="Gene3D" id="3.40.50.10440">
    <property type="entry name" value="Dihydroxyacetone kinase, domain 1"/>
    <property type="match status" value="1"/>
</dbReference>
<evidence type="ECO:0000256" key="2">
    <source>
        <dbReference type="ARBA" id="ARBA00022741"/>
    </source>
</evidence>
<dbReference type="InterPro" id="IPR004006">
    <property type="entry name" value="DhaK_dom"/>
</dbReference>
<feature type="domain" description="DhaK" evidence="7">
    <location>
        <begin position="7"/>
        <end position="327"/>
    </location>
</feature>
<evidence type="ECO:0000259" key="7">
    <source>
        <dbReference type="PROSITE" id="PS51481"/>
    </source>
</evidence>
<dbReference type="GO" id="GO:0016301">
    <property type="term" value="F:kinase activity"/>
    <property type="evidence" value="ECO:0007669"/>
    <property type="project" value="UniProtKB-KW"/>
</dbReference>
<evidence type="ECO:0000256" key="5">
    <source>
        <dbReference type="SAM" id="MobiDB-lite"/>
    </source>
</evidence>
<dbReference type="SMART" id="SM01120">
    <property type="entry name" value="Dak2"/>
    <property type="match status" value="1"/>
</dbReference>
<dbReference type="InterPro" id="IPR036117">
    <property type="entry name" value="DhaL_dom_sf"/>
</dbReference>
<feature type="domain" description="DhaL" evidence="6">
    <location>
        <begin position="382"/>
        <end position="582"/>
    </location>
</feature>
<accession>A0ABN2HDS2</accession>
<organism evidence="8 9">
    <name type="scientific">Microbacterium lacus</name>
    <dbReference type="NCBI Taxonomy" id="415217"/>
    <lineage>
        <taxon>Bacteria</taxon>
        <taxon>Bacillati</taxon>
        <taxon>Actinomycetota</taxon>
        <taxon>Actinomycetes</taxon>
        <taxon>Micrococcales</taxon>
        <taxon>Microbacteriaceae</taxon>
        <taxon>Microbacterium</taxon>
    </lineage>
</organism>
<evidence type="ECO:0000313" key="9">
    <source>
        <dbReference type="Proteomes" id="UP001500596"/>
    </source>
</evidence>
<dbReference type="RefSeq" id="WP_344056051.1">
    <property type="nucleotide sequence ID" value="NZ_BAAAPK010000003.1"/>
</dbReference>
<protein>
    <submittedName>
        <fullName evidence="8">Dihydroxyacetone kinase family protein</fullName>
    </submittedName>
</protein>
<sequence length="594" mass="60098">MTRIFADPEAFVDDALEGFARVHGDLVHRVDGGIVRARPLAAGRVAVVIGGGSGHYPAFAGLVGAGVAAGAVCGNIFSSPSARQVASVARAADAGGGILLSYGNYAGDVIHFGAAERELRASGIDVRTVLVTDDIASAPVDVRNTRRGIAGDLCVFRIAGAAAEEGADIDEVERLARRANDRTRTLGVAFGGCALPGAAGPLFTVPVGMMSVGLGIHGEPGVRDVPMQRAPELALTLLDPLLAERPEGAGSRAVLIVNGLGTVKYEELFVLYRHLTDILVAEGVEVVSPLCGELVTSLDMAGVSVTVLWVDDELERLWNAPASTPAFARGSMGVQSRVQSPVSSPGPDAADAEPSVSADGAGGTPADPVRPDASPASQSAAALCAELFDGARAVIAENAAALGDLDAIAGDGDHGVGMLRGIDAATAAAIGSDGKLGVGEQLRRAGAAWADRAGGTSGALWGAALEAMADALAHTDPDAAAVADAIHAGRTRIEQLGGAQLGDKTLVDALIPFDDEFRRKVVLGATVADAMRDAAAAAAAAAEATATLTPRKGRARPLAERSIGHPDPGAVSFAMIVGALVPRDGARVPQEEES</sequence>
<evidence type="ECO:0000259" key="6">
    <source>
        <dbReference type="PROSITE" id="PS51480"/>
    </source>
</evidence>
<keyword evidence="4" id="KW-0067">ATP-binding</keyword>
<proteinExistence type="predicted"/>
<dbReference type="PROSITE" id="PS51481">
    <property type="entry name" value="DHAK"/>
    <property type="match status" value="1"/>
</dbReference>
<dbReference type="InterPro" id="IPR050861">
    <property type="entry name" value="Dihydroxyacetone_Kinase"/>
</dbReference>
<comment type="caution">
    <text evidence="8">The sequence shown here is derived from an EMBL/GenBank/DDBJ whole genome shotgun (WGS) entry which is preliminary data.</text>
</comment>
<feature type="region of interest" description="Disordered" evidence="5">
    <location>
        <begin position="543"/>
        <end position="564"/>
    </location>
</feature>
<dbReference type="InterPro" id="IPR004007">
    <property type="entry name" value="DhaL_dom"/>
</dbReference>
<feature type="compositionally biased region" description="Low complexity" evidence="5">
    <location>
        <begin position="333"/>
        <end position="347"/>
    </location>
</feature>
<keyword evidence="3 8" id="KW-0418">Kinase</keyword>
<dbReference type="PROSITE" id="PS51480">
    <property type="entry name" value="DHAL"/>
    <property type="match status" value="1"/>
</dbReference>
<evidence type="ECO:0000313" key="8">
    <source>
        <dbReference type="EMBL" id="GAA1686231.1"/>
    </source>
</evidence>
<gene>
    <name evidence="8" type="ORF">GCM10009807_32400</name>
</gene>
<dbReference type="SUPFAM" id="SSF101473">
    <property type="entry name" value="DhaL-like"/>
    <property type="match status" value="1"/>
</dbReference>
<evidence type="ECO:0000256" key="1">
    <source>
        <dbReference type="ARBA" id="ARBA00022679"/>
    </source>
</evidence>
<dbReference type="EMBL" id="BAAAPK010000003">
    <property type="protein sequence ID" value="GAA1686231.1"/>
    <property type="molecule type" value="Genomic_DNA"/>
</dbReference>
<dbReference type="Pfam" id="PF02733">
    <property type="entry name" value="Dak1"/>
    <property type="match status" value="1"/>
</dbReference>
<keyword evidence="2" id="KW-0547">Nucleotide-binding</keyword>
<keyword evidence="9" id="KW-1185">Reference proteome</keyword>
<dbReference type="Proteomes" id="UP001500596">
    <property type="component" value="Unassembled WGS sequence"/>
</dbReference>
<evidence type="ECO:0000256" key="3">
    <source>
        <dbReference type="ARBA" id="ARBA00022777"/>
    </source>
</evidence>
<dbReference type="Gene3D" id="1.25.40.340">
    <property type="match status" value="1"/>
</dbReference>
<name>A0ABN2HDS2_9MICO</name>
<dbReference type="PANTHER" id="PTHR28629:SF4">
    <property type="entry name" value="TRIOKINASE_FMN CYCLASE"/>
    <property type="match status" value="1"/>
</dbReference>
<dbReference type="NCBIfam" id="NF011049">
    <property type="entry name" value="PRK14479.1"/>
    <property type="match status" value="1"/>
</dbReference>
<dbReference type="Pfam" id="PF02734">
    <property type="entry name" value="Dak2"/>
    <property type="match status" value="1"/>
</dbReference>
<keyword evidence="1" id="KW-0808">Transferase</keyword>
<reference evidence="8 9" key="1">
    <citation type="journal article" date="2019" name="Int. J. Syst. Evol. Microbiol.">
        <title>The Global Catalogue of Microorganisms (GCM) 10K type strain sequencing project: providing services to taxonomists for standard genome sequencing and annotation.</title>
        <authorList>
            <consortium name="The Broad Institute Genomics Platform"/>
            <consortium name="The Broad Institute Genome Sequencing Center for Infectious Disease"/>
            <person name="Wu L."/>
            <person name="Ma J."/>
        </authorList>
    </citation>
    <scope>NUCLEOTIDE SEQUENCE [LARGE SCALE GENOMIC DNA]</scope>
    <source>
        <strain evidence="8 9">JCM 15575</strain>
    </source>
</reference>